<proteinExistence type="predicted"/>
<dbReference type="EMBL" id="HBIX01021460">
    <property type="protein sequence ID" value="CAE0722310.1"/>
    <property type="molecule type" value="Transcribed_RNA"/>
</dbReference>
<evidence type="ECO:0000256" key="1">
    <source>
        <dbReference type="SAM" id="MobiDB-lite"/>
    </source>
</evidence>
<evidence type="ECO:0000313" key="2">
    <source>
        <dbReference type="EMBL" id="CAE0722310.1"/>
    </source>
</evidence>
<dbReference type="AlphaFoldDB" id="A0A7S4EMK9"/>
<accession>A0A7S4EMK9</accession>
<name>A0A7S4EMK9_9STRA</name>
<sequence length="187" mass="21128">MSLSFSFSHKPLLHKTIEDQWFDRSPKETQSSLTALELAEEAYAERLANITMPDKPPVVIGKLQHLRCQELQARRMQADQQHHQQQQGGMPPRIRRSSNNRRSVSEMEAAHNPTTHDAAYYHPAAATDDNNAMDDVYRNSNRNNRTSAAATVVAAPASSATMSPARHQADMFWHRSRRSSAGGDRFY</sequence>
<protein>
    <submittedName>
        <fullName evidence="2">Uncharacterized protein</fullName>
    </submittedName>
</protein>
<gene>
    <name evidence="2" type="ORF">PAUS00366_LOCUS15065</name>
</gene>
<organism evidence="2">
    <name type="scientific">Pseudo-nitzschia australis</name>
    <dbReference type="NCBI Taxonomy" id="44445"/>
    <lineage>
        <taxon>Eukaryota</taxon>
        <taxon>Sar</taxon>
        <taxon>Stramenopiles</taxon>
        <taxon>Ochrophyta</taxon>
        <taxon>Bacillariophyta</taxon>
        <taxon>Bacillariophyceae</taxon>
        <taxon>Bacillariophycidae</taxon>
        <taxon>Bacillariales</taxon>
        <taxon>Bacillariaceae</taxon>
        <taxon>Pseudo-nitzschia</taxon>
    </lineage>
</organism>
<feature type="region of interest" description="Disordered" evidence="1">
    <location>
        <begin position="74"/>
        <end position="108"/>
    </location>
</feature>
<reference evidence="2" key="1">
    <citation type="submission" date="2021-01" db="EMBL/GenBank/DDBJ databases">
        <authorList>
            <person name="Corre E."/>
            <person name="Pelletier E."/>
            <person name="Niang G."/>
            <person name="Scheremetjew M."/>
            <person name="Finn R."/>
            <person name="Kale V."/>
            <person name="Holt S."/>
            <person name="Cochrane G."/>
            <person name="Meng A."/>
            <person name="Brown T."/>
            <person name="Cohen L."/>
        </authorList>
    </citation>
    <scope>NUCLEOTIDE SEQUENCE</scope>
    <source>
        <strain evidence="2">10249 10 AB</strain>
    </source>
</reference>